<keyword evidence="2" id="KW-1185">Reference proteome</keyword>
<dbReference type="RefSeq" id="WP_041085806.1">
    <property type="nucleotide sequence ID" value="NZ_JXRP01000006.1"/>
</dbReference>
<dbReference type="Pfam" id="PF13170">
    <property type="entry name" value="DUF4003"/>
    <property type="match status" value="1"/>
</dbReference>
<name>A0A0C2RP69_9BACL</name>
<proteinExistence type="predicted"/>
<protein>
    <recommendedName>
        <fullName evidence="3">DUF4003 domain-containing protein</fullName>
    </recommendedName>
</protein>
<evidence type="ECO:0000313" key="2">
    <source>
        <dbReference type="Proteomes" id="UP000031938"/>
    </source>
</evidence>
<dbReference type="STRING" id="889306.KP78_04000"/>
<reference evidence="1 2" key="1">
    <citation type="submission" date="2015-01" db="EMBL/GenBank/DDBJ databases">
        <title>Genome sequencing of Jeotgalibacillus soli.</title>
        <authorList>
            <person name="Goh K.M."/>
            <person name="Chan K.-G."/>
            <person name="Yaakop A.S."/>
            <person name="Ee R."/>
            <person name="Gan H.M."/>
            <person name="Chan C.S."/>
        </authorList>
    </citation>
    <scope>NUCLEOTIDE SEQUENCE [LARGE SCALE GENOMIC DNA]</scope>
    <source>
        <strain evidence="1 2">P9</strain>
    </source>
</reference>
<accession>A0A0C2RP69</accession>
<dbReference type="PATRIC" id="fig|889306.3.peg.402"/>
<dbReference type="OrthoDB" id="1778393at2"/>
<comment type="caution">
    <text evidence="1">The sequence shown here is derived from an EMBL/GenBank/DDBJ whole genome shotgun (WGS) entry which is preliminary data.</text>
</comment>
<gene>
    <name evidence="1" type="ORF">KP78_04000</name>
</gene>
<organism evidence="1 2">
    <name type="scientific">Jeotgalibacillus soli</name>
    <dbReference type="NCBI Taxonomy" id="889306"/>
    <lineage>
        <taxon>Bacteria</taxon>
        <taxon>Bacillati</taxon>
        <taxon>Bacillota</taxon>
        <taxon>Bacilli</taxon>
        <taxon>Bacillales</taxon>
        <taxon>Caryophanaceae</taxon>
        <taxon>Jeotgalibacillus</taxon>
    </lineage>
</organism>
<dbReference type="AlphaFoldDB" id="A0A0C2RP69"/>
<dbReference type="EMBL" id="JXRP01000006">
    <property type="protein sequence ID" value="KIL52030.1"/>
    <property type="molecule type" value="Genomic_DNA"/>
</dbReference>
<evidence type="ECO:0000313" key="1">
    <source>
        <dbReference type="EMBL" id="KIL52030.1"/>
    </source>
</evidence>
<dbReference type="Proteomes" id="UP000031938">
    <property type="component" value="Unassembled WGS sequence"/>
</dbReference>
<dbReference type="InterPro" id="IPR025062">
    <property type="entry name" value="DUF4003"/>
</dbReference>
<sequence>MVKQKQEFIEIYNELKGKYGWRVDKGVLLLTAAQYAGGQKAFDLKSYIEVVDYINDRAGAFSFLKSNLGYSLAGLLITNCENPAYASERVQECYDLLIDRGFKRSPYSYISAYSLYMAMNEGEDMKAHCDRAMEVYKGMRKQHFFFTSHDDYPLAVLLAESGDDPVRLLEDMSYFYQQMDGVMGKGNDRQFLSHILTYGQHDQRDVLVQNTKDWIENLKQQNVKLKGLHYPAVGVLGLADQPENLLYRVLETYNSLIKEKSLRWHKDLCFLLAVRFVVQEKLSGNQMLNVGLATTIESILQAQQSAMISAMTAATATANANSGS</sequence>
<evidence type="ECO:0008006" key="3">
    <source>
        <dbReference type="Google" id="ProtNLM"/>
    </source>
</evidence>